<name>A0AAW2EXB4_9HYME</name>
<feature type="transmembrane region" description="Helical" evidence="7">
    <location>
        <begin position="57"/>
        <end position="78"/>
    </location>
</feature>
<keyword evidence="3 7" id="KW-0812">Transmembrane</keyword>
<comment type="caution">
    <text evidence="8">The sequence shown here is derived from an EMBL/GenBank/DDBJ whole genome shotgun (WGS) entry which is preliminary data.</text>
</comment>
<reference evidence="8 9" key="1">
    <citation type="submission" date="2023-03" db="EMBL/GenBank/DDBJ databases">
        <title>High recombination rates correlate with genetic variation in Cardiocondyla obscurior ants.</title>
        <authorList>
            <person name="Errbii M."/>
        </authorList>
    </citation>
    <scope>NUCLEOTIDE SEQUENCE [LARGE SCALE GENOMIC DNA]</scope>
    <source>
        <strain evidence="8">Alpha-2009</strain>
        <tissue evidence="8">Whole body</tissue>
    </source>
</reference>
<organism evidence="8 9">
    <name type="scientific">Cardiocondyla obscurior</name>
    <dbReference type="NCBI Taxonomy" id="286306"/>
    <lineage>
        <taxon>Eukaryota</taxon>
        <taxon>Metazoa</taxon>
        <taxon>Ecdysozoa</taxon>
        <taxon>Arthropoda</taxon>
        <taxon>Hexapoda</taxon>
        <taxon>Insecta</taxon>
        <taxon>Pterygota</taxon>
        <taxon>Neoptera</taxon>
        <taxon>Endopterygota</taxon>
        <taxon>Hymenoptera</taxon>
        <taxon>Apocrita</taxon>
        <taxon>Aculeata</taxon>
        <taxon>Formicoidea</taxon>
        <taxon>Formicidae</taxon>
        <taxon>Myrmicinae</taxon>
        <taxon>Cardiocondyla</taxon>
    </lineage>
</organism>
<evidence type="ECO:0000256" key="2">
    <source>
        <dbReference type="ARBA" id="ARBA00006840"/>
    </source>
</evidence>
<evidence type="ECO:0000256" key="6">
    <source>
        <dbReference type="PIRSR" id="PIRSR002419-1"/>
    </source>
</evidence>
<evidence type="ECO:0000256" key="3">
    <source>
        <dbReference type="ARBA" id="ARBA00022692"/>
    </source>
</evidence>
<dbReference type="InterPro" id="IPR008952">
    <property type="entry name" value="Tetraspanin_EC2_sf"/>
</dbReference>
<accession>A0AAW2EXB4</accession>
<dbReference type="InterPro" id="IPR018499">
    <property type="entry name" value="Tetraspanin/Peripherin"/>
</dbReference>
<dbReference type="AlphaFoldDB" id="A0AAW2EXB4"/>
<evidence type="ECO:0000256" key="4">
    <source>
        <dbReference type="ARBA" id="ARBA00022989"/>
    </source>
</evidence>
<dbReference type="SUPFAM" id="SSF48652">
    <property type="entry name" value="Tetraspanin"/>
    <property type="match status" value="1"/>
</dbReference>
<evidence type="ECO:0000313" key="8">
    <source>
        <dbReference type="EMBL" id="KAL0107485.1"/>
    </source>
</evidence>
<dbReference type="GO" id="GO:0005886">
    <property type="term" value="C:plasma membrane"/>
    <property type="evidence" value="ECO:0007669"/>
    <property type="project" value="TreeGrafter"/>
</dbReference>
<sequence>MATQLGLAPKTIKYLMFAFNLFFVITGIVLISIGLIIHGVYHQYQHFLDNKFFSVPSLLIAVGSIILIIAFFGCCGAVRENHCMIVTFCTLLVAIFLLEIIGGTMGYVMRAQVAEVAKEKMLETMPKYNTSKEIALVWDELQRNFGCCGTVNVTDWETKVNMTAVPVSCCDSTIGAVGISNCTSTSDTLHHKSCLDAFADFAKKHATKIAGAGIGLGIIQLTGIMFACMLGRAIRRQKTERERRRWELRENLVNGYEPLGKSDPVITYPVVYMSPDYPLKDDQKC</sequence>
<feature type="disulfide bond" evidence="6">
    <location>
        <begin position="148"/>
        <end position="169"/>
    </location>
</feature>
<dbReference type="Gene3D" id="1.10.1450.10">
    <property type="entry name" value="Tetraspanin"/>
    <property type="match status" value="1"/>
</dbReference>
<comment type="subcellular location">
    <subcellularLocation>
        <location evidence="1 7">Membrane</location>
        <topology evidence="1 7">Multi-pass membrane protein</topology>
    </subcellularLocation>
</comment>
<keyword evidence="9" id="KW-1185">Reference proteome</keyword>
<feature type="transmembrane region" description="Helical" evidence="7">
    <location>
        <begin position="209"/>
        <end position="234"/>
    </location>
</feature>
<evidence type="ECO:0000313" key="9">
    <source>
        <dbReference type="Proteomes" id="UP001430953"/>
    </source>
</evidence>
<keyword evidence="5 7" id="KW-0472">Membrane</keyword>
<dbReference type="InterPro" id="IPR018503">
    <property type="entry name" value="Tetraspanin_CS"/>
</dbReference>
<dbReference type="EMBL" id="JADYXP020000016">
    <property type="protein sequence ID" value="KAL0107485.1"/>
    <property type="molecule type" value="Genomic_DNA"/>
</dbReference>
<evidence type="ECO:0000256" key="5">
    <source>
        <dbReference type="ARBA" id="ARBA00023136"/>
    </source>
</evidence>
<feature type="transmembrane region" description="Helical" evidence="7">
    <location>
        <begin position="12"/>
        <end position="37"/>
    </location>
</feature>
<proteinExistence type="inferred from homology"/>
<dbReference type="CDD" id="cd03127">
    <property type="entry name" value="tetraspanin_LEL"/>
    <property type="match status" value="1"/>
</dbReference>
<dbReference type="PROSITE" id="PS00421">
    <property type="entry name" value="TM4_1"/>
    <property type="match status" value="1"/>
</dbReference>
<comment type="similarity">
    <text evidence="2 7">Belongs to the tetraspanin (TM4SF) family.</text>
</comment>
<feature type="transmembrane region" description="Helical" evidence="7">
    <location>
        <begin position="85"/>
        <end position="109"/>
    </location>
</feature>
<gene>
    <name evidence="8" type="ORF">PUN28_014659</name>
</gene>
<protein>
    <recommendedName>
        <fullName evidence="7">Tetraspanin</fullName>
    </recommendedName>
</protein>
<evidence type="ECO:0000256" key="7">
    <source>
        <dbReference type="RuleBase" id="RU361218"/>
    </source>
</evidence>
<dbReference type="PIRSF" id="PIRSF002419">
    <property type="entry name" value="Tetraspanin"/>
    <property type="match status" value="1"/>
</dbReference>
<dbReference type="PANTHER" id="PTHR19282">
    <property type="entry name" value="TETRASPANIN"/>
    <property type="match status" value="1"/>
</dbReference>
<keyword evidence="6" id="KW-1015">Disulfide bond</keyword>
<dbReference type="InterPro" id="IPR000301">
    <property type="entry name" value="Tetraspanin_animals"/>
</dbReference>
<dbReference type="PRINTS" id="PR00259">
    <property type="entry name" value="TMFOUR"/>
</dbReference>
<dbReference type="PANTHER" id="PTHR19282:SF456">
    <property type="entry name" value="CD63 MOLECULE"/>
    <property type="match status" value="1"/>
</dbReference>
<dbReference type="Pfam" id="PF00335">
    <property type="entry name" value="Tetraspanin"/>
    <property type="match status" value="1"/>
</dbReference>
<keyword evidence="4 7" id="KW-1133">Transmembrane helix</keyword>
<evidence type="ECO:0000256" key="1">
    <source>
        <dbReference type="ARBA" id="ARBA00004141"/>
    </source>
</evidence>
<dbReference type="Proteomes" id="UP001430953">
    <property type="component" value="Unassembled WGS sequence"/>
</dbReference>